<dbReference type="AlphaFoldDB" id="A0A395T7Z9"/>
<evidence type="ECO:0000313" key="2">
    <source>
        <dbReference type="EMBL" id="RGP80781.1"/>
    </source>
</evidence>
<accession>A0A395T7Z9</accession>
<proteinExistence type="predicted"/>
<dbReference type="OrthoDB" id="5087721at2759"/>
<protein>
    <submittedName>
        <fullName evidence="2">Uncharacterized protein</fullName>
    </submittedName>
</protein>
<name>A0A395T7Z9_9HYPO</name>
<reference evidence="2 3" key="1">
    <citation type="journal article" date="2018" name="PLoS Pathog.">
        <title>Evolution of structural diversity of trichothecenes, a family of toxins produced by plant pathogenic and entomopathogenic fungi.</title>
        <authorList>
            <person name="Proctor R.H."/>
            <person name="McCormick S.P."/>
            <person name="Kim H.S."/>
            <person name="Cardoza R.E."/>
            <person name="Stanley A.M."/>
            <person name="Lindo L."/>
            <person name="Kelly A."/>
            <person name="Brown D.W."/>
            <person name="Lee T."/>
            <person name="Vaughan M.M."/>
            <person name="Alexander N.J."/>
            <person name="Busman M."/>
            <person name="Gutierrez S."/>
        </authorList>
    </citation>
    <scope>NUCLEOTIDE SEQUENCE [LARGE SCALE GENOMIC DNA]</scope>
    <source>
        <strain evidence="2 3">NRRL 20695</strain>
    </source>
</reference>
<organism evidence="2 3">
    <name type="scientific">Fusarium longipes</name>
    <dbReference type="NCBI Taxonomy" id="694270"/>
    <lineage>
        <taxon>Eukaryota</taxon>
        <taxon>Fungi</taxon>
        <taxon>Dikarya</taxon>
        <taxon>Ascomycota</taxon>
        <taxon>Pezizomycotina</taxon>
        <taxon>Sordariomycetes</taxon>
        <taxon>Hypocreomycetidae</taxon>
        <taxon>Hypocreales</taxon>
        <taxon>Nectriaceae</taxon>
        <taxon>Fusarium</taxon>
    </lineage>
</organism>
<feature type="region of interest" description="Disordered" evidence="1">
    <location>
        <begin position="408"/>
        <end position="444"/>
    </location>
</feature>
<sequence length="444" mass="49150">MEVAEKVLGYVSDLMEKNAEQKEVAARQAEIMNALNGIQQSITSLQLEEEQLEALSQASPAFNEILTWQQQYPLAVQNNDTHEKDVMLHSFDQLAAGYVQAIFSALTGANVGPSAPSILPSWHLASYKKMYTAVNGQYTFTLNDYLKDYNTSISWAIAKAGYAFVCEVLALQDLRDKATTTLEGVNNEVQSRAKIFKTNVNDVLSVAYNQFPTFVKKFKPSYTETGTNLGQWFRMWRTGVHVKNFVGWNNDGNLVGYPYDVGSDEDNEHGCVFQIFPIACDDNEGLYPELEFRFSESNHPLNGLTSLVSRMGGEPVYIYSTGNSQPNGTGLTTTSDPSYWIEGVSFNTASFNVLPVSSADSGTDAPAFVLMPVVSVGGTEEWLWYPGTASPLTFWILRDDGIQQTDWVKTPNSESTVPNEPSRAPGPNPIDNGGNVTPWQWWAD</sequence>
<keyword evidence="3" id="KW-1185">Reference proteome</keyword>
<evidence type="ECO:0000313" key="3">
    <source>
        <dbReference type="Proteomes" id="UP000266234"/>
    </source>
</evidence>
<dbReference type="Proteomes" id="UP000266234">
    <property type="component" value="Unassembled WGS sequence"/>
</dbReference>
<evidence type="ECO:0000256" key="1">
    <source>
        <dbReference type="SAM" id="MobiDB-lite"/>
    </source>
</evidence>
<feature type="compositionally biased region" description="Polar residues" evidence="1">
    <location>
        <begin position="408"/>
        <end position="419"/>
    </location>
</feature>
<comment type="caution">
    <text evidence="2">The sequence shown here is derived from an EMBL/GenBank/DDBJ whole genome shotgun (WGS) entry which is preliminary data.</text>
</comment>
<gene>
    <name evidence="2" type="ORF">FLONG3_1122</name>
</gene>
<dbReference type="EMBL" id="PXOG01000024">
    <property type="protein sequence ID" value="RGP80781.1"/>
    <property type="molecule type" value="Genomic_DNA"/>
</dbReference>